<dbReference type="Proteomes" id="UP001597114">
    <property type="component" value="Unassembled WGS sequence"/>
</dbReference>
<evidence type="ECO:0000256" key="1">
    <source>
        <dbReference type="ARBA" id="ARBA00001917"/>
    </source>
</evidence>
<proteinExistence type="inferred from homology"/>
<comment type="cofactor">
    <cofactor evidence="1">
        <name>FMN</name>
        <dbReference type="ChEBI" id="CHEBI:58210"/>
    </cofactor>
</comment>
<dbReference type="PANTHER" id="PTHR10578">
    <property type="entry name" value="S -2-HYDROXY-ACID OXIDASE-RELATED"/>
    <property type="match status" value="1"/>
</dbReference>
<dbReference type="SUPFAM" id="SSF51395">
    <property type="entry name" value="FMN-linked oxidoreductases"/>
    <property type="match status" value="1"/>
</dbReference>
<dbReference type="PROSITE" id="PS00557">
    <property type="entry name" value="FMN_HYDROXY_ACID_DH_1"/>
    <property type="match status" value="1"/>
</dbReference>
<comment type="caution">
    <text evidence="7">The sequence shown here is derived from an EMBL/GenBank/DDBJ whole genome shotgun (WGS) entry which is preliminary data.</text>
</comment>
<organism evidence="7 8">
    <name type="scientific">Pseudonocardia yunnanensis</name>
    <dbReference type="NCBI Taxonomy" id="58107"/>
    <lineage>
        <taxon>Bacteria</taxon>
        <taxon>Bacillati</taxon>
        <taxon>Actinomycetota</taxon>
        <taxon>Actinomycetes</taxon>
        <taxon>Pseudonocardiales</taxon>
        <taxon>Pseudonocardiaceae</taxon>
        <taxon>Pseudonocardia</taxon>
    </lineage>
</organism>
<dbReference type="EMBL" id="JBHUCO010000017">
    <property type="protein sequence ID" value="MFD1519327.1"/>
    <property type="molecule type" value="Genomic_DNA"/>
</dbReference>
<dbReference type="CDD" id="cd02809">
    <property type="entry name" value="alpha_hydroxyacid_oxid_FMN"/>
    <property type="match status" value="1"/>
</dbReference>
<dbReference type="Gene3D" id="3.20.20.70">
    <property type="entry name" value="Aldolase class I"/>
    <property type="match status" value="1"/>
</dbReference>
<dbReference type="InterPro" id="IPR012133">
    <property type="entry name" value="Alpha-hydoxy_acid_DH_FMN"/>
</dbReference>
<dbReference type="RefSeq" id="WP_344728643.1">
    <property type="nucleotide sequence ID" value="NZ_BAAAUS010000052.1"/>
</dbReference>
<keyword evidence="2" id="KW-0285">Flavoprotein</keyword>
<keyword evidence="4 7" id="KW-0560">Oxidoreductase</keyword>
<dbReference type="Pfam" id="PF01070">
    <property type="entry name" value="FMN_dh"/>
    <property type="match status" value="1"/>
</dbReference>
<dbReference type="PROSITE" id="PS51349">
    <property type="entry name" value="FMN_HYDROXY_ACID_DH_2"/>
    <property type="match status" value="1"/>
</dbReference>
<comment type="similarity">
    <text evidence="5">Belongs to the FMN-dependent alpha-hydroxy acid dehydrogenase family.</text>
</comment>
<dbReference type="InterPro" id="IPR008259">
    <property type="entry name" value="FMN_hydac_DH_AS"/>
</dbReference>
<evidence type="ECO:0000256" key="3">
    <source>
        <dbReference type="ARBA" id="ARBA00022643"/>
    </source>
</evidence>
<dbReference type="InterPro" id="IPR000262">
    <property type="entry name" value="FMN-dep_DH"/>
</dbReference>
<evidence type="ECO:0000313" key="8">
    <source>
        <dbReference type="Proteomes" id="UP001597114"/>
    </source>
</evidence>
<protein>
    <submittedName>
        <fullName evidence="7">Alpha-hydroxy acid oxidase</fullName>
        <ecNumber evidence="7">1.-.-.-</ecNumber>
    </submittedName>
</protein>
<feature type="domain" description="FMN hydroxy acid dehydrogenase" evidence="6">
    <location>
        <begin position="13"/>
        <end position="370"/>
    </location>
</feature>
<reference evidence="8" key="1">
    <citation type="journal article" date="2019" name="Int. J. Syst. Evol. Microbiol.">
        <title>The Global Catalogue of Microorganisms (GCM) 10K type strain sequencing project: providing services to taxonomists for standard genome sequencing and annotation.</title>
        <authorList>
            <consortium name="The Broad Institute Genomics Platform"/>
            <consortium name="The Broad Institute Genome Sequencing Center for Infectious Disease"/>
            <person name="Wu L."/>
            <person name="Ma J."/>
        </authorList>
    </citation>
    <scope>NUCLEOTIDE SEQUENCE [LARGE SCALE GENOMIC DNA]</scope>
    <source>
        <strain evidence="8">CCM 7043</strain>
    </source>
</reference>
<name>A0ABW4EW82_9PSEU</name>
<dbReference type="PIRSF" id="PIRSF000138">
    <property type="entry name" value="Al-hdrx_acd_dh"/>
    <property type="match status" value="1"/>
</dbReference>
<keyword evidence="3" id="KW-0288">FMN</keyword>
<evidence type="ECO:0000256" key="4">
    <source>
        <dbReference type="ARBA" id="ARBA00023002"/>
    </source>
</evidence>
<gene>
    <name evidence="7" type="ORF">ACFSJD_17680</name>
</gene>
<evidence type="ECO:0000313" key="7">
    <source>
        <dbReference type="EMBL" id="MFD1519327.1"/>
    </source>
</evidence>
<evidence type="ECO:0000259" key="6">
    <source>
        <dbReference type="PROSITE" id="PS51349"/>
    </source>
</evidence>
<dbReference type="InterPro" id="IPR013785">
    <property type="entry name" value="Aldolase_TIM"/>
</dbReference>
<accession>A0ABW4EW82</accession>
<dbReference type="GO" id="GO:0016491">
    <property type="term" value="F:oxidoreductase activity"/>
    <property type="evidence" value="ECO:0007669"/>
    <property type="project" value="UniProtKB-KW"/>
</dbReference>
<evidence type="ECO:0000256" key="2">
    <source>
        <dbReference type="ARBA" id="ARBA00022630"/>
    </source>
</evidence>
<dbReference type="PANTHER" id="PTHR10578:SF107">
    <property type="entry name" value="2-HYDROXYACID OXIDASE 1"/>
    <property type="match status" value="1"/>
</dbReference>
<keyword evidence="8" id="KW-1185">Reference proteome</keyword>
<evidence type="ECO:0000256" key="5">
    <source>
        <dbReference type="ARBA" id="ARBA00024042"/>
    </source>
</evidence>
<sequence length="370" mass="38135">MTSTPQRALSFFAGGADFATLSEIVEVARAGLASDVRDFLDGGAGREVTLGRNRDAFERWAYRPRVMTGLGVPDVATSFLGIGLGLPVLTAPFGADGLFHPEGHCAVARANAAEGAVSIVPEGGSHAMEAVAAAAPVAARIAQLHPMGDPANFAAMLGRIEDAGYDAVCVTVDCPTAGWREGNRRNRFDPDPAVISGNYPAGGPVALEEVFGQLFTRTEPVWTWAQLGERMAATRLPWMAKGVLTAEAASAAVDAGASAVLVSNHGGRQLDGTPAALDQLPEIAAAVGGRAQIALDSGIRSGSDVVTALALGADAVVIGRLAAYGLAAAGEAGVRRVHQLVREEMQTILTLLGVGSVRDLGPEFLQKVQP</sequence>
<dbReference type="InterPro" id="IPR037396">
    <property type="entry name" value="FMN_HAD"/>
</dbReference>
<dbReference type="EC" id="1.-.-.-" evidence="7"/>